<accession>A0A2R3IYX8</accession>
<sequence>MMDAPSYQQAQHERRHDVHRTAFGGKHVIRQLRYNRENPQPYQVSSITCGVQLPWA</sequence>
<feature type="region of interest" description="Disordered" evidence="1">
    <location>
        <begin position="1"/>
        <end position="22"/>
    </location>
</feature>
<feature type="compositionally biased region" description="Polar residues" evidence="1">
    <location>
        <begin position="1"/>
        <end position="10"/>
    </location>
</feature>
<reference evidence="2 3" key="1">
    <citation type="submission" date="2018-02" db="EMBL/GenBank/DDBJ databases">
        <title>FDA/CDC Antimicrobial Resistant Isolate Bank Genome Sequencing.</title>
        <authorList>
            <person name="Benahmed F.H."/>
            <person name="Lutgring J.D."/>
            <person name="Yoo B."/>
            <person name="Machado M."/>
            <person name="Brown A."/>
            <person name="McAllister G."/>
            <person name="Perry A."/>
            <person name="Halpin A.L."/>
            <person name="Vavikolanu K."/>
            <person name="Ott S."/>
            <person name="Zhao X."/>
            <person name="Tallon L.J."/>
            <person name="Sadzewicz L."/>
            <person name="Aluvathingal J."/>
            <person name="Nadendla S."/>
            <person name="Voskania-kordi A."/>
            <person name="Simonyan V."/>
            <person name="Patel J."/>
            <person name="Shawar R.M."/>
        </authorList>
    </citation>
    <scope>NUCLEOTIDE SEQUENCE [LARGE SCALE GENOMIC DNA]</scope>
    <source>
        <strain evidence="2 3">AR_0356</strain>
    </source>
</reference>
<keyword evidence="3" id="KW-1185">Reference proteome</keyword>
<gene>
    <name evidence="2" type="ORF">CSB93_3637</name>
</gene>
<evidence type="ECO:0000313" key="2">
    <source>
        <dbReference type="EMBL" id="AVK07115.1"/>
    </source>
</evidence>
<dbReference type="EMBL" id="CP027169">
    <property type="protein sequence ID" value="AVK07115.1"/>
    <property type="molecule type" value="Genomic_DNA"/>
</dbReference>
<evidence type="ECO:0000313" key="3">
    <source>
        <dbReference type="Proteomes" id="UP000238390"/>
    </source>
</evidence>
<feature type="compositionally biased region" description="Basic and acidic residues" evidence="1">
    <location>
        <begin position="11"/>
        <end position="20"/>
    </location>
</feature>
<dbReference type="AlphaFoldDB" id="A0A2R3IYX8"/>
<evidence type="ECO:0000256" key="1">
    <source>
        <dbReference type="SAM" id="MobiDB-lite"/>
    </source>
</evidence>
<name>A0A2R3IYX8_9PSED</name>
<organism evidence="2 3">
    <name type="scientific">Pseudomonas paraeruginosa</name>
    <dbReference type="NCBI Taxonomy" id="2994495"/>
    <lineage>
        <taxon>Bacteria</taxon>
        <taxon>Pseudomonadati</taxon>
        <taxon>Pseudomonadota</taxon>
        <taxon>Gammaproteobacteria</taxon>
        <taxon>Pseudomonadales</taxon>
        <taxon>Pseudomonadaceae</taxon>
        <taxon>Pseudomonas</taxon>
    </lineage>
</organism>
<proteinExistence type="predicted"/>
<dbReference type="Proteomes" id="UP000238390">
    <property type="component" value="Chromosome"/>
</dbReference>
<protein>
    <submittedName>
        <fullName evidence="2">Uncharacterized protein</fullName>
    </submittedName>
</protein>